<dbReference type="InterPro" id="IPR011989">
    <property type="entry name" value="ARM-like"/>
</dbReference>
<feature type="repeat" description="TPR" evidence="2">
    <location>
        <begin position="636"/>
        <end position="669"/>
    </location>
</feature>
<evidence type="ECO:0000256" key="2">
    <source>
        <dbReference type="PROSITE-ProRule" id="PRU00339"/>
    </source>
</evidence>
<evidence type="ECO:0000259" key="3">
    <source>
        <dbReference type="Pfam" id="PF09699"/>
    </source>
</evidence>
<accession>A0A934RT77</accession>
<dbReference type="Gene3D" id="1.25.10.10">
    <property type="entry name" value="Leucine-rich Repeat Variant"/>
    <property type="match status" value="1"/>
</dbReference>
<keyword evidence="2" id="KW-0802">TPR repeat</keyword>
<reference evidence="4" key="1">
    <citation type="submission" date="2021-01" db="EMBL/GenBank/DDBJ databases">
        <title>Modified the classification status of verrucomicrobia.</title>
        <authorList>
            <person name="Feng X."/>
        </authorList>
    </citation>
    <scope>NUCLEOTIDE SEQUENCE</scope>
    <source>
        <strain evidence="4">KCTC 13126</strain>
    </source>
</reference>
<dbReference type="SMART" id="SM00028">
    <property type="entry name" value="TPR"/>
    <property type="match status" value="2"/>
</dbReference>
<keyword evidence="5" id="KW-1185">Reference proteome</keyword>
<evidence type="ECO:0000313" key="5">
    <source>
        <dbReference type="Proteomes" id="UP000617628"/>
    </source>
</evidence>
<dbReference type="CDD" id="cd08168">
    <property type="entry name" value="Cytochrom_C3"/>
    <property type="match status" value="1"/>
</dbReference>
<keyword evidence="1" id="KW-0732">Signal</keyword>
<proteinExistence type="predicted"/>
<dbReference type="RefSeq" id="WP_200354214.1">
    <property type="nucleotide sequence ID" value="NZ_JAENIL010000005.1"/>
</dbReference>
<name>A0A934RT77_9BACT</name>
<evidence type="ECO:0000256" key="1">
    <source>
        <dbReference type="ARBA" id="ARBA00022729"/>
    </source>
</evidence>
<dbReference type="SUPFAM" id="SSF48452">
    <property type="entry name" value="TPR-like"/>
    <property type="match status" value="1"/>
</dbReference>
<dbReference type="InterPro" id="IPR011990">
    <property type="entry name" value="TPR-like_helical_dom_sf"/>
</dbReference>
<dbReference type="AlphaFoldDB" id="A0A934RT77"/>
<feature type="repeat" description="TPR" evidence="2">
    <location>
        <begin position="670"/>
        <end position="703"/>
    </location>
</feature>
<dbReference type="SUPFAM" id="SSF48371">
    <property type="entry name" value="ARM repeat"/>
    <property type="match status" value="1"/>
</dbReference>
<dbReference type="Gene3D" id="1.25.40.10">
    <property type="entry name" value="Tetratricopeptide repeat domain"/>
    <property type="match status" value="1"/>
</dbReference>
<gene>
    <name evidence="4" type="ORF">JIN87_03900</name>
</gene>
<evidence type="ECO:0000313" key="4">
    <source>
        <dbReference type="EMBL" id="MBK1875998.1"/>
    </source>
</evidence>
<dbReference type="InterPro" id="IPR016024">
    <property type="entry name" value="ARM-type_fold"/>
</dbReference>
<feature type="domain" description="Doubled CXXCH motif" evidence="3">
    <location>
        <begin position="321"/>
        <end position="350"/>
    </location>
</feature>
<organism evidence="4 5">
    <name type="scientific">Pelagicoccus mobilis</name>
    <dbReference type="NCBI Taxonomy" id="415221"/>
    <lineage>
        <taxon>Bacteria</taxon>
        <taxon>Pseudomonadati</taxon>
        <taxon>Verrucomicrobiota</taxon>
        <taxon>Opitutia</taxon>
        <taxon>Puniceicoccales</taxon>
        <taxon>Pelagicoccaceae</taxon>
        <taxon>Pelagicoccus</taxon>
    </lineage>
</organism>
<protein>
    <recommendedName>
        <fullName evidence="3">Doubled CXXCH motif domain-containing protein</fullName>
    </recommendedName>
</protein>
<comment type="caution">
    <text evidence="4">The sequence shown here is derived from an EMBL/GenBank/DDBJ whole genome shotgun (WGS) entry which is preliminary data.</text>
</comment>
<dbReference type="EMBL" id="JAENIL010000005">
    <property type="protein sequence ID" value="MBK1875998.1"/>
    <property type="molecule type" value="Genomic_DNA"/>
</dbReference>
<dbReference type="PROSITE" id="PS50005">
    <property type="entry name" value="TPR"/>
    <property type="match status" value="2"/>
</dbReference>
<dbReference type="InterPro" id="IPR010177">
    <property type="entry name" value="Paired_CXXCH_1"/>
</dbReference>
<dbReference type="InterPro" id="IPR051829">
    <property type="entry name" value="Multiheme_Cytochr_ET"/>
</dbReference>
<dbReference type="Pfam" id="PF09699">
    <property type="entry name" value="Paired_CXXCH_1"/>
    <property type="match status" value="1"/>
</dbReference>
<dbReference type="PROSITE" id="PS51257">
    <property type="entry name" value="PROKAR_LIPOPROTEIN"/>
    <property type="match status" value="1"/>
</dbReference>
<dbReference type="InterPro" id="IPR036280">
    <property type="entry name" value="Multihaem_cyt_sf"/>
</dbReference>
<dbReference type="InterPro" id="IPR019734">
    <property type="entry name" value="TPR_rpt"/>
</dbReference>
<dbReference type="PANTHER" id="PTHR35038:SF8">
    <property type="entry name" value="C-TYPE POLYHEME CYTOCHROME OMCC"/>
    <property type="match status" value="1"/>
</dbReference>
<sequence length="717" mass="81401">MTSLTKKKLIGATAACYGIAMLLIFGCSRTEESGMETAEKTENAKVKSHPMADWKDPATCLKCHEDEHKSWISSHHANANRFVDPEMEGYRYEVGEFKDIAGREYRVDVDGERLLISEKDADGEYIAAEAKAVIGTTPLQQPLVEGERGRWQAHSMAWDMDENEWFNVFRDEERFLGEWGHWTGQGMNWNSNCAWCHTTEYEKNYDPETDSYASTWTHQGITCISCHTTGMEEHVAIAGTDDYVSPPKVEMRRMVENCGSCHARREELTDSDFRVGDHFEDHYRLMLYDHPTAYFEDGKADEEDFVFGSLMHSQMGHAGVTCMECHDPHSVELKLPADNNATCIQCHSTGRMDAQIVDLLNHSFHPINSTGNSCVECHMPERDYMARDPRRDHGFTIPDPYMAKHFDVPDACSKCHDDKSTDELLSWFEEKWGDSERVADLRDRAHTLNEVWTGEMQEPSKLLARLEKTENPYWKASWLRMMRPFSPIEEVKEAAMKYAKSEHPLVRDSAIFVLGTRPDALEQVQAALVDERRIVRMQAADTLAGSPFLTGDVLEEYETYIQSNSDRPSGALKLAAYAATQGNIEDVRKYGELAISFDRKAAAIRYDVSILMDRVGLVDEAIKQMRIAHGYDSSTGLYLFSTGLLYAEKEEQAQAIDYIKRALKIEPDQHRWLFNLSVLQTRTGDVPGAIESLRKAIALAPEETAYTDFFGQLTGGQ</sequence>
<dbReference type="Gene3D" id="1.10.1130.10">
    <property type="entry name" value="Flavocytochrome C3, Chain A"/>
    <property type="match status" value="2"/>
</dbReference>
<dbReference type="Proteomes" id="UP000617628">
    <property type="component" value="Unassembled WGS sequence"/>
</dbReference>
<dbReference type="PANTHER" id="PTHR35038">
    <property type="entry name" value="DISSIMILATORY SULFITE REDUCTASE SIRA"/>
    <property type="match status" value="1"/>
</dbReference>
<dbReference type="SUPFAM" id="SSF48695">
    <property type="entry name" value="Multiheme cytochromes"/>
    <property type="match status" value="1"/>
</dbReference>
<dbReference type="Pfam" id="PF13181">
    <property type="entry name" value="TPR_8"/>
    <property type="match status" value="1"/>
</dbReference>